<sequence length="238" mass="27306">MVQIKEMLKNFIPSTYKKVSRKSFTSKSFLSIIGAFVFILGILFLFSISLDMKETLNTSLNDKLIYLSYGTICANLVGLVLFRKEKLQKFVIIIPYITCILMFYIIMAIGASMTDNPVSDLKLGMVGSNLLWIIGVLINTVLVWKSVKTSHFKIRDKYANYFINSLSIAGIIFFFVSKVINNFTYAYTGMVFLIATLQILATFHFPRVLRYWKKEPKNENASIYGNSIEMIKNKRTKK</sequence>
<accession>A0A125W1Y6</accession>
<evidence type="ECO:0000256" key="1">
    <source>
        <dbReference type="SAM" id="Phobius"/>
    </source>
</evidence>
<gene>
    <name evidence="2" type="ORF">HMPREF9498_03262</name>
</gene>
<dbReference type="Proteomes" id="UP000004846">
    <property type="component" value="Unassembled WGS sequence"/>
</dbReference>
<keyword evidence="1" id="KW-0812">Transmembrane</keyword>
<feature type="transmembrane region" description="Helical" evidence="1">
    <location>
        <begin position="130"/>
        <end position="147"/>
    </location>
</feature>
<dbReference type="EMBL" id="AEBR01000110">
    <property type="protein sequence ID" value="EFM81323.1"/>
    <property type="molecule type" value="Genomic_DNA"/>
</dbReference>
<dbReference type="AlphaFoldDB" id="A0A125W1Y6"/>
<organism evidence="2 3">
    <name type="scientific">Enterococcus faecalis TX4248</name>
    <dbReference type="NCBI Taxonomy" id="749495"/>
    <lineage>
        <taxon>Bacteria</taxon>
        <taxon>Bacillati</taxon>
        <taxon>Bacillota</taxon>
        <taxon>Bacilli</taxon>
        <taxon>Lactobacillales</taxon>
        <taxon>Enterococcaceae</taxon>
        <taxon>Enterococcus</taxon>
    </lineage>
</organism>
<feature type="transmembrane region" description="Helical" evidence="1">
    <location>
        <begin position="186"/>
        <end position="205"/>
    </location>
</feature>
<feature type="transmembrane region" description="Helical" evidence="1">
    <location>
        <begin position="90"/>
        <end position="110"/>
    </location>
</feature>
<evidence type="ECO:0000313" key="2">
    <source>
        <dbReference type="EMBL" id="EFM81323.1"/>
    </source>
</evidence>
<keyword evidence="1" id="KW-1133">Transmembrane helix</keyword>
<dbReference type="RefSeq" id="WP_002357784.1">
    <property type="nucleotide sequence ID" value="NZ_GL454489.1"/>
</dbReference>
<feature type="transmembrane region" description="Helical" evidence="1">
    <location>
        <begin position="64"/>
        <end position="83"/>
    </location>
</feature>
<evidence type="ECO:0000313" key="3">
    <source>
        <dbReference type="Proteomes" id="UP000004846"/>
    </source>
</evidence>
<dbReference type="HOGENOM" id="CLU_1145798_0_0_9"/>
<comment type="caution">
    <text evidence="2">The sequence shown here is derived from an EMBL/GenBank/DDBJ whole genome shotgun (WGS) entry which is preliminary data.</text>
</comment>
<keyword evidence="1" id="KW-0472">Membrane</keyword>
<feature type="transmembrane region" description="Helical" evidence="1">
    <location>
        <begin position="159"/>
        <end position="180"/>
    </location>
</feature>
<proteinExistence type="predicted"/>
<reference evidence="2 3" key="1">
    <citation type="submission" date="2010-07" db="EMBL/GenBank/DDBJ databases">
        <authorList>
            <person name="Sid Ahmed O."/>
        </authorList>
    </citation>
    <scope>NUCLEOTIDE SEQUENCE [LARGE SCALE GENOMIC DNA]</scope>
    <source>
        <strain evidence="2 3">TX4248</strain>
    </source>
</reference>
<protein>
    <submittedName>
        <fullName evidence="2">Uncharacterized protein</fullName>
    </submittedName>
</protein>
<name>A0A125W1Y6_ENTFL</name>
<feature type="transmembrane region" description="Helical" evidence="1">
    <location>
        <begin position="28"/>
        <end position="49"/>
    </location>
</feature>